<protein>
    <submittedName>
        <fullName evidence="8">Osmoprotectant transport system permease protein</fullName>
    </submittedName>
</protein>
<name>A0A1T4XSY3_9BACL</name>
<dbReference type="CDD" id="cd06261">
    <property type="entry name" value="TM_PBP2"/>
    <property type="match status" value="1"/>
</dbReference>
<evidence type="ECO:0000259" key="7">
    <source>
        <dbReference type="PROSITE" id="PS50928"/>
    </source>
</evidence>
<feature type="domain" description="ABC transmembrane type-1" evidence="7">
    <location>
        <begin position="22"/>
        <end position="203"/>
    </location>
</feature>
<dbReference type="Gene3D" id="1.10.3720.10">
    <property type="entry name" value="MetI-like"/>
    <property type="match status" value="1"/>
</dbReference>
<dbReference type="Pfam" id="PF00528">
    <property type="entry name" value="BPD_transp_1"/>
    <property type="match status" value="1"/>
</dbReference>
<evidence type="ECO:0000256" key="2">
    <source>
        <dbReference type="ARBA" id="ARBA00022448"/>
    </source>
</evidence>
<keyword evidence="9" id="KW-1185">Reference proteome</keyword>
<dbReference type="RefSeq" id="WP_078816988.1">
    <property type="nucleotide sequence ID" value="NZ_FUYJ01000001.1"/>
</dbReference>
<dbReference type="Proteomes" id="UP000190042">
    <property type="component" value="Unassembled WGS sequence"/>
</dbReference>
<dbReference type="GO" id="GO:0031460">
    <property type="term" value="P:glycine betaine transport"/>
    <property type="evidence" value="ECO:0007669"/>
    <property type="project" value="TreeGrafter"/>
</dbReference>
<dbReference type="PROSITE" id="PS50928">
    <property type="entry name" value="ABC_TM1"/>
    <property type="match status" value="1"/>
</dbReference>
<gene>
    <name evidence="8" type="ORF">SAMN04244570_1341</name>
</gene>
<evidence type="ECO:0000256" key="5">
    <source>
        <dbReference type="ARBA" id="ARBA00023136"/>
    </source>
</evidence>
<keyword evidence="5 6" id="KW-0472">Membrane</keyword>
<accession>A0A1T4XSY3</accession>
<feature type="transmembrane region" description="Helical" evidence="6">
    <location>
        <begin position="58"/>
        <end position="79"/>
    </location>
</feature>
<evidence type="ECO:0000256" key="6">
    <source>
        <dbReference type="RuleBase" id="RU363032"/>
    </source>
</evidence>
<evidence type="ECO:0000256" key="1">
    <source>
        <dbReference type="ARBA" id="ARBA00004141"/>
    </source>
</evidence>
<dbReference type="SUPFAM" id="SSF161098">
    <property type="entry name" value="MetI-like"/>
    <property type="match status" value="1"/>
</dbReference>
<keyword evidence="4 6" id="KW-1133">Transmembrane helix</keyword>
<dbReference type="InterPro" id="IPR000515">
    <property type="entry name" value="MetI-like"/>
</dbReference>
<dbReference type="InterPro" id="IPR035906">
    <property type="entry name" value="MetI-like_sf"/>
</dbReference>
<comment type="subcellular location">
    <subcellularLocation>
        <location evidence="6">Cell membrane</location>
        <topology evidence="6">Multi-pass membrane protein</topology>
    </subcellularLocation>
    <subcellularLocation>
        <location evidence="1">Membrane</location>
        <topology evidence="1">Multi-pass membrane protein</topology>
    </subcellularLocation>
</comment>
<sequence length="218" mass="24048">MEFIRNYLEFWRDRYPSILEYAVQHLIMSALSLVIGILVTIPLAILLTRLKRNFLKSLVFNIANVFQTVPTIAMLALMIPILGIGMKPAVTAMFLYSLLPLLRNTYAGIQSIDSGIVDAAKGMGYNSFQSLIKVELPLAMPYIMSGIRVTSVYIISWVTMAAVIGAGGLGGLIISGIGFNDKNLIFTGTLLAIVLAVATDLLFARFEKSRNRTRRKTI</sequence>
<feature type="transmembrane region" description="Helical" evidence="6">
    <location>
        <begin position="152"/>
        <end position="178"/>
    </location>
</feature>
<evidence type="ECO:0000313" key="9">
    <source>
        <dbReference type="Proteomes" id="UP000190042"/>
    </source>
</evidence>
<organism evidence="8 9">
    <name type="scientific">Sporosarcina newyorkensis</name>
    <dbReference type="NCBI Taxonomy" id="759851"/>
    <lineage>
        <taxon>Bacteria</taxon>
        <taxon>Bacillati</taxon>
        <taxon>Bacillota</taxon>
        <taxon>Bacilli</taxon>
        <taxon>Bacillales</taxon>
        <taxon>Caryophanaceae</taxon>
        <taxon>Sporosarcina</taxon>
    </lineage>
</organism>
<evidence type="ECO:0000256" key="4">
    <source>
        <dbReference type="ARBA" id="ARBA00022989"/>
    </source>
</evidence>
<keyword evidence="3 6" id="KW-0812">Transmembrane</keyword>
<dbReference type="GO" id="GO:0055085">
    <property type="term" value="P:transmembrane transport"/>
    <property type="evidence" value="ECO:0007669"/>
    <property type="project" value="InterPro"/>
</dbReference>
<feature type="transmembrane region" description="Helical" evidence="6">
    <location>
        <begin position="26"/>
        <end position="46"/>
    </location>
</feature>
<dbReference type="GO" id="GO:0005886">
    <property type="term" value="C:plasma membrane"/>
    <property type="evidence" value="ECO:0007669"/>
    <property type="project" value="UniProtKB-SubCell"/>
</dbReference>
<feature type="transmembrane region" description="Helical" evidence="6">
    <location>
        <begin position="184"/>
        <end position="206"/>
    </location>
</feature>
<keyword evidence="2 6" id="KW-0813">Transport</keyword>
<reference evidence="9" key="1">
    <citation type="submission" date="2017-02" db="EMBL/GenBank/DDBJ databases">
        <authorList>
            <person name="Varghese N."/>
            <person name="Submissions S."/>
        </authorList>
    </citation>
    <scope>NUCLEOTIDE SEQUENCE [LARGE SCALE GENOMIC DNA]</scope>
    <source>
        <strain evidence="9">DSM 23966</strain>
    </source>
</reference>
<evidence type="ECO:0000256" key="3">
    <source>
        <dbReference type="ARBA" id="ARBA00022692"/>
    </source>
</evidence>
<comment type="similarity">
    <text evidence="6">Belongs to the binding-protein-dependent transport system permease family.</text>
</comment>
<proteinExistence type="inferred from homology"/>
<dbReference type="FunFam" id="1.10.3720.10:FF:000001">
    <property type="entry name" value="Glycine betaine ABC transporter, permease"/>
    <property type="match status" value="1"/>
</dbReference>
<dbReference type="InterPro" id="IPR051204">
    <property type="entry name" value="ABC_transp_perm/SBD"/>
</dbReference>
<dbReference type="PANTHER" id="PTHR30177">
    <property type="entry name" value="GLYCINE BETAINE/L-PROLINE TRANSPORT SYSTEM PERMEASE PROTEIN PROW"/>
    <property type="match status" value="1"/>
</dbReference>
<dbReference type="PANTHER" id="PTHR30177:SF4">
    <property type="entry name" value="OSMOPROTECTANT IMPORT PERMEASE PROTEIN OSMW"/>
    <property type="match status" value="1"/>
</dbReference>
<dbReference type="EMBL" id="FUYJ01000001">
    <property type="protein sequence ID" value="SKA92689.1"/>
    <property type="molecule type" value="Genomic_DNA"/>
</dbReference>
<dbReference type="AlphaFoldDB" id="A0A1T4XSY3"/>
<evidence type="ECO:0000313" key="8">
    <source>
        <dbReference type="EMBL" id="SKA92689.1"/>
    </source>
</evidence>